<accession>A0ABW6PS22</accession>
<dbReference type="PANTHER" id="PTHR36923:SF3">
    <property type="entry name" value="FERREDOXIN"/>
    <property type="match status" value="1"/>
</dbReference>
<name>A0ABW6PS22_9NOCA</name>
<comment type="caution">
    <text evidence="8">The sequence shown here is derived from an EMBL/GenBank/DDBJ whole genome shotgun (WGS) entry which is preliminary data.</text>
</comment>
<sequence>MRIVVDLDLCQGHAVCQTEAPGVFAVPKHGKVEILVENPGAAQRAAVADAVTYCPTRALSILSGEPDDEGEQR</sequence>
<keyword evidence="2" id="KW-0813">Transport</keyword>
<evidence type="ECO:0000256" key="3">
    <source>
        <dbReference type="ARBA" id="ARBA00022723"/>
    </source>
</evidence>
<keyword evidence="5" id="KW-0408">Iron</keyword>
<dbReference type="EMBL" id="JBIAMX010000012">
    <property type="protein sequence ID" value="MFF0545025.1"/>
    <property type="molecule type" value="Genomic_DNA"/>
</dbReference>
<evidence type="ECO:0000256" key="6">
    <source>
        <dbReference type="ARBA" id="ARBA00023014"/>
    </source>
</evidence>
<proteinExistence type="predicted"/>
<organism evidence="8 9">
    <name type="scientific">Nocardia thailandica</name>
    <dbReference type="NCBI Taxonomy" id="257275"/>
    <lineage>
        <taxon>Bacteria</taxon>
        <taxon>Bacillati</taxon>
        <taxon>Actinomycetota</taxon>
        <taxon>Actinomycetes</taxon>
        <taxon>Mycobacteriales</taxon>
        <taxon>Nocardiaceae</taxon>
        <taxon>Nocardia</taxon>
    </lineage>
</organism>
<dbReference type="RefSeq" id="WP_387701513.1">
    <property type="nucleotide sequence ID" value="NZ_JBIAMX010000012.1"/>
</dbReference>
<evidence type="ECO:0000313" key="9">
    <source>
        <dbReference type="Proteomes" id="UP001601444"/>
    </source>
</evidence>
<keyword evidence="4" id="KW-0249">Electron transport</keyword>
<evidence type="ECO:0000256" key="4">
    <source>
        <dbReference type="ARBA" id="ARBA00022982"/>
    </source>
</evidence>
<dbReference type="PANTHER" id="PTHR36923">
    <property type="entry name" value="FERREDOXIN"/>
    <property type="match status" value="1"/>
</dbReference>
<keyword evidence="9" id="KW-1185">Reference proteome</keyword>
<keyword evidence="7" id="KW-0003">3Fe-4S</keyword>
<dbReference type="SUPFAM" id="SSF54862">
    <property type="entry name" value="4Fe-4S ferredoxins"/>
    <property type="match status" value="1"/>
</dbReference>
<evidence type="ECO:0000256" key="5">
    <source>
        <dbReference type="ARBA" id="ARBA00023004"/>
    </source>
</evidence>
<comment type="cofactor">
    <cofactor evidence="1">
        <name>[3Fe-4S] cluster</name>
        <dbReference type="ChEBI" id="CHEBI:21137"/>
    </cofactor>
</comment>
<evidence type="ECO:0000313" key="8">
    <source>
        <dbReference type="EMBL" id="MFF0545025.1"/>
    </source>
</evidence>
<dbReference type="Pfam" id="PF13459">
    <property type="entry name" value="Fer4_15"/>
    <property type="match status" value="1"/>
</dbReference>
<keyword evidence="6" id="KW-0411">Iron-sulfur</keyword>
<evidence type="ECO:0000256" key="7">
    <source>
        <dbReference type="ARBA" id="ARBA00023291"/>
    </source>
</evidence>
<protein>
    <submittedName>
        <fullName evidence="8">Ferredoxin</fullName>
    </submittedName>
</protein>
<dbReference type="Proteomes" id="UP001601444">
    <property type="component" value="Unassembled WGS sequence"/>
</dbReference>
<gene>
    <name evidence="8" type="ORF">ACFYTF_19530</name>
</gene>
<evidence type="ECO:0000256" key="2">
    <source>
        <dbReference type="ARBA" id="ARBA00022448"/>
    </source>
</evidence>
<keyword evidence="3" id="KW-0479">Metal-binding</keyword>
<reference evidence="8 9" key="1">
    <citation type="submission" date="2024-10" db="EMBL/GenBank/DDBJ databases">
        <title>The Natural Products Discovery Center: Release of the First 8490 Sequenced Strains for Exploring Actinobacteria Biosynthetic Diversity.</title>
        <authorList>
            <person name="Kalkreuter E."/>
            <person name="Kautsar S.A."/>
            <person name="Yang D."/>
            <person name="Bader C.D."/>
            <person name="Teijaro C.N."/>
            <person name="Fluegel L."/>
            <person name="Davis C.M."/>
            <person name="Simpson J.R."/>
            <person name="Lauterbach L."/>
            <person name="Steele A.D."/>
            <person name="Gui C."/>
            <person name="Meng S."/>
            <person name="Li G."/>
            <person name="Viehrig K."/>
            <person name="Ye F."/>
            <person name="Su P."/>
            <person name="Kiefer A.F."/>
            <person name="Nichols A."/>
            <person name="Cepeda A.J."/>
            <person name="Yan W."/>
            <person name="Fan B."/>
            <person name="Jiang Y."/>
            <person name="Adhikari A."/>
            <person name="Zheng C.-J."/>
            <person name="Schuster L."/>
            <person name="Cowan T.M."/>
            <person name="Smanski M.J."/>
            <person name="Chevrette M.G."/>
            <person name="De Carvalho L.P.S."/>
            <person name="Shen B."/>
        </authorList>
    </citation>
    <scope>NUCLEOTIDE SEQUENCE [LARGE SCALE GENOMIC DNA]</scope>
    <source>
        <strain evidence="8 9">NPDC004045</strain>
    </source>
</reference>
<dbReference type="Gene3D" id="3.30.70.20">
    <property type="match status" value="1"/>
</dbReference>
<dbReference type="InterPro" id="IPR051269">
    <property type="entry name" value="Fe-S_cluster_ET"/>
</dbReference>
<evidence type="ECO:0000256" key="1">
    <source>
        <dbReference type="ARBA" id="ARBA00001927"/>
    </source>
</evidence>